<protein>
    <recommendedName>
        <fullName evidence="4">Lipoprotein</fullName>
    </recommendedName>
</protein>
<evidence type="ECO:0000313" key="3">
    <source>
        <dbReference type="Proteomes" id="UP000282060"/>
    </source>
</evidence>
<dbReference type="RefSeq" id="WP_126505616.1">
    <property type="nucleotide sequence ID" value="NZ_RXNV01000003.1"/>
</dbReference>
<feature type="region of interest" description="Disordered" evidence="1">
    <location>
        <begin position="160"/>
        <end position="180"/>
    </location>
</feature>
<evidence type="ECO:0000313" key="2">
    <source>
        <dbReference type="EMBL" id="RTR32711.1"/>
    </source>
</evidence>
<accession>A0A3S0IHJ2</accession>
<dbReference type="PROSITE" id="PS51257">
    <property type="entry name" value="PROKAR_LIPOPROTEIN"/>
    <property type="match status" value="1"/>
</dbReference>
<feature type="compositionally biased region" description="Polar residues" evidence="1">
    <location>
        <begin position="164"/>
        <end position="180"/>
    </location>
</feature>
<name>A0A3S0IHJ2_9GAMM</name>
<proteinExistence type="predicted"/>
<dbReference type="AlphaFoldDB" id="A0A3S0IHJ2"/>
<gene>
    <name evidence="2" type="ORF">EKG39_10075</name>
</gene>
<dbReference type="EMBL" id="RXNV01000003">
    <property type="protein sequence ID" value="RTR32711.1"/>
    <property type="molecule type" value="Genomic_DNA"/>
</dbReference>
<sequence>MKNTWITALILSVVALSGCDKDVSFQLDAVSESEFSSQDSDDVLFTCYLRVYATNHLKYGVKVGPQITVFTDSGAHRFRIDSWGDDWEYLIANDEGEGEGNRQRLYFREENEHPMSCAKLAQAIDKKAFTLELNRCEKVDQSPASCDVALEVASDGVELHNAQERAQQAHQGSANSPVRS</sequence>
<organism evidence="2 3">
    <name type="scientific">Shewanella atlantica</name>
    <dbReference type="NCBI Taxonomy" id="271099"/>
    <lineage>
        <taxon>Bacteria</taxon>
        <taxon>Pseudomonadati</taxon>
        <taxon>Pseudomonadota</taxon>
        <taxon>Gammaproteobacteria</taxon>
        <taxon>Alteromonadales</taxon>
        <taxon>Shewanellaceae</taxon>
        <taxon>Shewanella</taxon>
    </lineage>
</organism>
<evidence type="ECO:0008006" key="4">
    <source>
        <dbReference type="Google" id="ProtNLM"/>
    </source>
</evidence>
<keyword evidence="3" id="KW-1185">Reference proteome</keyword>
<evidence type="ECO:0000256" key="1">
    <source>
        <dbReference type="SAM" id="MobiDB-lite"/>
    </source>
</evidence>
<comment type="caution">
    <text evidence="2">The sequence shown here is derived from an EMBL/GenBank/DDBJ whole genome shotgun (WGS) entry which is preliminary data.</text>
</comment>
<dbReference type="OrthoDB" id="6260304at2"/>
<reference evidence="2 3" key="1">
    <citation type="submission" date="2018-12" db="EMBL/GenBank/DDBJ databases">
        <authorList>
            <person name="Yu L."/>
        </authorList>
    </citation>
    <scope>NUCLEOTIDE SEQUENCE [LARGE SCALE GENOMIC DNA]</scope>
    <source>
        <strain evidence="2 3">HAW-EB5</strain>
    </source>
</reference>
<dbReference type="Proteomes" id="UP000282060">
    <property type="component" value="Unassembled WGS sequence"/>
</dbReference>